<dbReference type="Pfam" id="PF01426">
    <property type="entry name" value="BAH"/>
    <property type="match status" value="1"/>
</dbReference>
<feature type="compositionally biased region" description="Polar residues" evidence="4">
    <location>
        <begin position="756"/>
        <end position="769"/>
    </location>
</feature>
<protein>
    <submittedName>
        <fullName evidence="7">Uncharacterized protein</fullName>
    </submittedName>
</protein>
<evidence type="ECO:0000313" key="8">
    <source>
        <dbReference type="Proteomes" id="UP001189624"/>
    </source>
</evidence>
<dbReference type="Gene3D" id="1.20.930.10">
    <property type="entry name" value="Conserved domain common to transcription factors TFIIS, elongin A, CRSP70"/>
    <property type="match status" value="1"/>
</dbReference>
<comment type="subcellular location">
    <subcellularLocation>
        <location evidence="1 3">Nucleus</location>
    </subcellularLocation>
</comment>
<proteinExistence type="predicted"/>
<organism evidence="7 8">
    <name type="scientific">Sphenostylis stenocarpa</name>
    <dbReference type="NCBI Taxonomy" id="92480"/>
    <lineage>
        <taxon>Eukaryota</taxon>
        <taxon>Viridiplantae</taxon>
        <taxon>Streptophyta</taxon>
        <taxon>Embryophyta</taxon>
        <taxon>Tracheophyta</taxon>
        <taxon>Spermatophyta</taxon>
        <taxon>Magnoliopsida</taxon>
        <taxon>eudicotyledons</taxon>
        <taxon>Gunneridae</taxon>
        <taxon>Pentapetalae</taxon>
        <taxon>rosids</taxon>
        <taxon>fabids</taxon>
        <taxon>Fabales</taxon>
        <taxon>Fabaceae</taxon>
        <taxon>Papilionoideae</taxon>
        <taxon>50 kb inversion clade</taxon>
        <taxon>NPAAA clade</taxon>
        <taxon>indigoferoid/millettioid clade</taxon>
        <taxon>Phaseoleae</taxon>
        <taxon>Sphenostylis</taxon>
    </lineage>
</organism>
<keyword evidence="8" id="KW-1185">Reference proteome</keyword>
<dbReference type="SUPFAM" id="SSF47676">
    <property type="entry name" value="Conserved domain common to transcription factors TFIIS, elongin A, CRSP70"/>
    <property type="match status" value="1"/>
</dbReference>
<dbReference type="PANTHER" id="PTHR46548:SF1">
    <property type="entry name" value="BAH AND TFIIS DOMAIN-CONTAINING PROTEIN-RELATED"/>
    <property type="match status" value="1"/>
</dbReference>
<dbReference type="InterPro" id="IPR001025">
    <property type="entry name" value="BAH_dom"/>
</dbReference>
<evidence type="ECO:0000313" key="7">
    <source>
        <dbReference type="EMBL" id="CAJ1975180.1"/>
    </source>
</evidence>
<keyword evidence="2 3" id="KW-0539">Nucleus</keyword>
<name>A0AA86T700_9FABA</name>
<feature type="region of interest" description="Disordered" evidence="4">
    <location>
        <begin position="1153"/>
        <end position="1329"/>
    </location>
</feature>
<feature type="region of interest" description="Disordered" evidence="4">
    <location>
        <begin position="389"/>
        <end position="456"/>
    </location>
</feature>
<evidence type="ECO:0000259" key="5">
    <source>
        <dbReference type="PROSITE" id="PS51038"/>
    </source>
</evidence>
<evidence type="ECO:0000256" key="2">
    <source>
        <dbReference type="ARBA" id="ARBA00023242"/>
    </source>
</evidence>
<feature type="region of interest" description="Disordered" evidence="4">
    <location>
        <begin position="200"/>
        <end position="240"/>
    </location>
</feature>
<evidence type="ECO:0000256" key="1">
    <source>
        <dbReference type="ARBA" id="ARBA00004123"/>
    </source>
</evidence>
<feature type="compositionally biased region" description="Low complexity" evidence="4">
    <location>
        <begin position="688"/>
        <end position="697"/>
    </location>
</feature>
<feature type="compositionally biased region" description="Basic and acidic residues" evidence="4">
    <location>
        <begin position="865"/>
        <end position="881"/>
    </location>
</feature>
<dbReference type="InterPro" id="IPR043151">
    <property type="entry name" value="BAH_sf"/>
</dbReference>
<feature type="compositionally biased region" description="Polar residues" evidence="4">
    <location>
        <begin position="1771"/>
        <end position="1784"/>
    </location>
</feature>
<dbReference type="Pfam" id="PF08711">
    <property type="entry name" value="Med26"/>
    <property type="match status" value="1"/>
</dbReference>
<feature type="compositionally biased region" description="Low complexity" evidence="4">
    <location>
        <begin position="726"/>
        <end position="740"/>
    </location>
</feature>
<feature type="compositionally biased region" description="Basic and acidic residues" evidence="4">
    <location>
        <begin position="432"/>
        <end position="456"/>
    </location>
</feature>
<feature type="region of interest" description="Disordered" evidence="4">
    <location>
        <begin position="1734"/>
        <end position="1817"/>
    </location>
</feature>
<dbReference type="PROSITE" id="PS51038">
    <property type="entry name" value="BAH"/>
    <property type="match status" value="1"/>
</dbReference>
<dbReference type="PANTHER" id="PTHR46548">
    <property type="entry name" value="BAH AND TFIIS DOMAIN-CONTAINING PROTEIN-RELATED"/>
    <property type="match status" value="1"/>
</dbReference>
<feature type="region of interest" description="Disordered" evidence="4">
    <location>
        <begin position="610"/>
        <end position="651"/>
    </location>
</feature>
<feature type="region of interest" description="Disordered" evidence="4">
    <location>
        <begin position="837"/>
        <end position="882"/>
    </location>
</feature>
<feature type="domain" description="TFIIS N-terminal" evidence="6">
    <location>
        <begin position="529"/>
        <end position="609"/>
    </location>
</feature>
<dbReference type="InterPro" id="IPR035441">
    <property type="entry name" value="TFIIS/LEDGF_dom_sf"/>
</dbReference>
<feature type="domain" description="BAH" evidence="5">
    <location>
        <begin position="248"/>
        <end position="363"/>
    </location>
</feature>
<dbReference type="SMART" id="SM00439">
    <property type="entry name" value="BAH"/>
    <property type="match status" value="1"/>
</dbReference>
<dbReference type="PROSITE" id="PS51319">
    <property type="entry name" value="TFIIS_N"/>
    <property type="match status" value="1"/>
</dbReference>
<dbReference type="Proteomes" id="UP001189624">
    <property type="component" value="Chromosome 9"/>
</dbReference>
<feature type="compositionally biased region" description="Basic and acidic residues" evidence="4">
    <location>
        <begin position="1018"/>
        <end position="1040"/>
    </location>
</feature>
<dbReference type="SMART" id="SM00509">
    <property type="entry name" value="TFS2N"/>
    <property type="match status" value="1"/>
</dbReference>
<dbReference type="InterPro" id="IPR017923">
    <property type="entry name" value="TFIIS_N"/>
</dbReference>
<feature type="region of interest" description="Disordered" evidence="4">
    <location>
        <begin position="1093"/>
        <end position="1128"/>
    </location>
</feature>
<feature type="compositionally biased region" description="Polar residues" evidence="4">
    <location>
        <begin position="399"/>
        <end position="409"/>
    </location>
</feature>
<feature type="region of interest" description="Disordered" evidence="4">
    <location>
        <begin position="996"/>
        <end position="1065"/>
    </location>
</feature>
<dbReference type="Gene3D" id="2.30.30.490">
    <property type="match status" value="1"/>
</dbReference>
<dbReference type="InterPro" id="IPR003617">
    <property type="entry name" value="TFIIS/CRSP70_N_sub"/>
</dbReference>
<evidence type="ECO:0000256" key="3">
    <source>
        <dbReference type="PROSITE-ProRule" id="PRU00649"/>
    </source>
</evidence>
<feature type="compositionally biased region" description="Polar residues" evidence="4">
    <location>
        <begin position="1001"/>
        <end position="1017"/>
    </location>
</feature>
<feature type="compositionally biased region" description="Polar residues" evidence="4">
    <location>
        <begin position="837"/>
        <end position="847"/>
    </location>
</feature>
<evidence type="ECO:0000256" key="4">
    <source>
        <dbReference type="SAM" id="MobiDB-lite"/>
    </source>
</evidence>
<feature type="region of interest" description="Disordered" evidence="4">
    <location>
        <begin position="677"/>
        <end position="825"/>
    </location>
</feature>
<dbReference type="GO" id="GO:0005634">
    <property type="term" value="C:nucleus"/>
    <property type="evidence" value="ECO:0007669"/>
    <property type="project" value="UniProtKB-SubCell"/>
</dbReference>
<feature type="compositionally biased region" description="Basic and acidic residues" evidence="4">
    <location>
        <begin position="1113"/>
        <end position="1124"/>
    </location>
</feature>
<feature type="compositionally biased region" description="Polar residues" evidence="4">
    <location>
        <begin position="777"/>
        <end position="812"/>
    </location>
</feature>
<dbReference type="CDD" id="cd00183">
    <property type="entry name" value="TFIIS_I"/>
    <property type="match status" value="1"/>
</dbReference>
<feature type="compositionally biased region" description="Polar residues" evidence="4">
    <location>
        <begin position="632"/>
        <end position="645"/>
    </location>
</feature>
<evidence type="ECO:0000259" key="6">
    <source>
        <dbReference type="PROSITE" id="PS51319"/>
    </source>
</evidence>
<dbReference type="GO" id="GO:0003682">
    <property type="term" value="F:chromatin binding"/>
    <property type="evidence" value="ECO:0007669"/>
    <property type="project" value="InterPro"/>
</dbReference>
<accession>A0AA86T700</accession>
<feature type="compositionally biased region" description="Low complexity" evidence="4">
    <location>
        <begin position="1320"/>
        <end position="1329"/>
    </location>
</feature>
<feature type="compositionally biased region" description="Basic and acidic residues" evidence="4">
    <location>
        <begin position="1265"/>
        <end position="1305"/>
    </location>
</feature>
<feature type="compositionally biased region" description="Basic and acidic residues" evidence="4">
    <location>
        <begin position="741"/>
        <end position="755"/>
    </location>
</feature>
<sequence>MDVPSRIVEPFIGNLENIILTEVTSKLRHYPKEYVQQFMAEAMSFVLRNASNEQLERVRRVIDNAVKKPSLCRESGVKFHSKADRVLQLLTSEAIYPVGDKANQGATVCRQFEDEKCRVEPQIGSCGDSLRCRAETHAFGCGRNSLILHTSPHHPVTLSFSLPALPVLPDPQRGLAGSEGFWCGIRRGFDGTRWGKCKAMHGRGGEKEKGTRHMWKAPTRGDSSLNADVSSSSSSSSSTVKSFLKDGRKISVGECALFKPSEDRPPFIGIIRSLTIGKDKKLKFGVSWLYRPIEVKLSKGVPLEAAPNEIFYTFHKDEIDAESLLHPCKVSFLPKSAEFPSGISSFVCRRVYDIANKCLWWLNDQDYINDCQKEVDKLLYRNCVEMHATVQPGGRSPKPMSSPTSSQLKSVSDSVQNSTSSFPSHIKGRKRERADQGSDPVKRERSTKSEDVDSGNLRHDNILKTEIAKITEKGGLVDGEGVEKLVQLMVPDRNEKKIDLASRSLLAAVIAATDKLDCLSQFVQLRGLPVFDEWLQEVHKGKIGDGDKSAEEFLLVLLRALDKLPVNLQALQTCNIGKSVNHLRTHKNSEVQRKARGLVDTWKKRVEAEMNINDAKSGSGPNVHWPAKSRPSDVSQGGNRHSGASSDVAMKSSVTQLSASKTASVKIVQGENITRSASTSAFPGTAKSVPSPASAPANLKDGQPRIVAINGGSDLPMANARDEKSSSSSQSHNNSQSCSSDHAKTGGHSVKEDARSSTAMSANKISGGSSRHRKSINGFSGSTPSGGQRETGSSRNSSLHKNITSEKISQPGLTDKAGDGTSHEGNIPKLIVKISNQGRSPAQSASAGSFDDPTIMNSRASSPVLEKHDQSDHSSKEKSDLYRVNIGSDINTESWQSNDFKDVLTGSDEGDGSPVAVTDEEQCRTGNDCKKAFEVSKAASSSSGNENKTGNLQDASYSSINALIEGVKYSEADDVGMNLLASVAAGEILKSELLTPAGSPERNTTAVEQSCTDNGVKSSEENIVRDECHSNNGLDGEHKNLGSATGDLRANDASDSDFQASGGKAARELNKHASACGMDLHQVAETILESKGKFNEKTGPTSPGGLCENSVQEARDGDRSKQPHDVVQGVNTGEILDDKVSCVAEVEAEAAEKLSHTAVEVDVQNDNCTAEGSSGGGQIVKKPPATVVQSDLARGKDENVLHSSGYSVDKVPKDFNEQESEKADDADTENHVSQSKNQRNESESDAVTMPENRGLCSTVTGLVAEHVEENLETKEVHDHPAREDLPKDSPSDRSQEMDKHLDSKGPKLTTTEVDEAEECTSTTADASSMSAAAVSDADAKVEFDLNEGLNADDGRCEFNSIATSGCAPAGRLISPVPFPASSMLCGIPAPVTVASAAKGFFVPPEDLLKNKGEIGWKGSAATSAFRPAEPRKVMEMPLSTSTTSIPDAPAGKQSRAPLDIDLNVADERTLDDISCARHTDSISLATDGHDPACSNKVSPVRCSGGLGLDLNQADEASDMGICLSSNHKLDVPTMQVKSSFGGPPNREVNVHRDFDLNNGPSVDEITIESSLFSQHARSSVPSQLPVSGLRVATAEPGNFSWLPSSGNTYSAVTISSIMPDRGDQPFSIVAPNGPQRLLTPAGGGNPFGPDIYRAPVLSSSPAVSYPSTPFEYPVFPFNSSFPLPSASFSAGSTTYVYPTSANRLCFPAVNSQLMGPAGTVSSHYPRPYVVGLTEGSSSGSAETSRKWTRQGLDLNAGPGCSDVEGRDESSPLPSRQLSVASSQALAEEQARIQLAGSVRKRKEPDSGWDGYNQSSWQ</sequence>
<gene>
    <name evidence="7" type="ORF">AYBTSS11_LOCUS27283</name>
</gene>
<reference evidence="7" key="1">
    <citation type="submission" date="2023-10" db="EMBL/GenBank/DDBJ databases">
        <authorList>
            <person name="Domelevo Entfellner J.-B."/>
        </authorList>
    </citation>
    <scope>NUCLEOTIDE SEQUENCE</scope>
</reference>
<dbReference type="EMBL" id="OY731406">
    <property type="protein sequence ID" value="CAJ1975180.1"/>
    <property type="molecule type" value="Genomic_DNA"/>
</dbReference>
<dbReference type="Gramene" id="rna-AYBTSS11_LOCUS27283">
    <property type="protein sequence ID" value="CAJ1975180.1"/>
    <property type="gene ID" value="gene-AYBTSS11_LOCUS27283"/>
</dbReference>
<feature type="compositionally biased region" description="Low complexity" evidence="4">
    <location>
        <begin position="410"/>
        <end position="421"/>
    </location>
</feature>
<feature type="compositionally biased region" description="Basic and acidic residues" evidence="4">
    <location>
        <begin position="1210"/>
        <end position="1230"/>
    </location>
</feature>